<comment type="caution">
    <text evidence="1">The sequence shown here is derived from an EMBL/GenBank/DDBJ whole genome shotgun (WGS) entry which is preliminary data.</text>
</comment>
<evidence type="ECO:0000313" key="1">
    <source>
        <dbReference type="EMBL" id="RCS56488.1"/>
    </source>
</evidence>
<keyword evidence="2" id="KW-1185">Reference proteome</keyword>
<dbReference type="EMBL" id="QPGB01000007">
    <property type="protein sequence ID" value="RCS56488.1"/>
    <property type="molecule type" value="Genomic_DNA"/>
</dbReference>
<gene>
    <name evidence="1" type="ORF">DU000_12240</name>
</gene>
<dbReference type="RefSeq" id="WP_114403696.1">
    <property type="nucleotide sequence ID" value="NZ_QPGB01000007.1"/>
</dbReference>
<name>A0A368KYG5_9BURK</name>
<reference evidence="1 2" key="1">
    <citation type="journal article" date="2018" name="Int. J. Syst. Evol. Microbiol.">
        <title>Parvibium lacunae gen. nov., sp. nov., a new member of the family Alcaligenaceae isolated from a freshwater pond.</title>
        <authorList>
            <person name="Chen W.M."/>
            <person name="Xie P.B."/>
            <person name="Hsu M.Y."/>
            <person name="Sheu S.Y."/>
        </authorList>
    </citation>
    <scope>NUCLEOTIDE SEQUENCE [LARGE SCALE GENOMIC DNA]</scope>
    <source>
        <strain evidence="1 2">KMB9</strain>
    </source>
</reference>
<proteinExistence type="predicted"/>
<dbReference type="Proteomes" id="UP000252357">
    <property type="component" value="Unassembled WGS sequence"/>
</dbReference>
<accession>A0A368KYG5</accession>
<protein>
    <submittedName>
        <fullName evidence="1">Uncharacterized protein</fullName>
    </submittedName>
</protein>
<sequence>MRRTTNSSNKVLIKSALGVSLVAWLLSLAPVSVLARSPAVVPSQVLQDLPQQDIDWQSTPASLWETPHQRPVVWAGRITQIHTKTRQAATDGARYIEFVCQWYPLQNASPAGLELPLRLSVPEKNTAKEVRFVISLTSEQLQPRHLRKMQQDLLQRPHYVLISAVYQQHGYVDNQPALFMQMGRSFIGDARYLPISLSRRAP</sequence>
<organism evidence="1 2">
    <name type="scientific">Parvibium lacunae</name>
    <dbReference type="NCBI Taxonomy" id="1888893"/>
    <lineage>
        <taxon>Bacteria</taxon>
        <taxon>Pseudomonadati</taxon>
        <taxon>Pseudomonadota</taxon>
        <taxon>Betaproteobacteria</taxon>
        <taxon>Burkholderiales</taxon>
        <taxon>Alcaligenaceae</taxon>
        <taxon>Parvibium</taxon>
    </lineage>
</organism>
<dbReference type="AlphaFoldDB" id="A0A368KYG5"/>
<evidence type="ECO:0000313" key="2">
    <source>
        <dbReference type="Proteomes" id="UP000252357"/>
    </source>
</evidence>